<dbReference type="EMBL" id="RCIY01000012">
    <property type="protein sequence ID" value="TGG88147.1"/>
    <property type="molecule type" value="Genomic_DNA"/>
</dbReference>
<evidence type="ECO:0000256" key="1">
    <source>
        <dbReference type="SAM" id="MobiDB-lite"/>
    </source>
</evidence>
<evidence type="ECO:0000313" key="3">
    <source>
        <dbReference type="Proteomes" id="UP000298111"/>
    </source>
</evidence>
<evidence type="ECO:0000313" key="2">
    <source>
        <dbReference type="EMBL" id="TGG88147.1"/>
    </source>
</evidence>
<comment type="caution">
    <text evidence="2">The sequence shown here is derived from an EMBL/GenBank/DDBJ whole genome shotgun (WGS) entry which is preliminary data.</text>
</comment>
<organism evidence="2 3">
    <name type="scientific">Streptomyces albus</name>
    <dbReference type="NCBI Taxonomy" id="1888"/>
    <lineage>
        <taxon>Bacteria</taxon>
        <taxon>Bacillati</taxon>
        <taxon>Actinomycetota</taxon>
        <taxon>Actinomycetes</taxon>
        <taxon>Kitasatosporales</taxon>
        <taxon>Streptomycetaceae</taxon>
        <taxon>Streptomyces</taxon>
    </lineage>
</organism>
<protein>
    <submittedName>
        <fullName evidence="2">Uncharacterized protein</fullName>
    </submittedName>
</protein>
<dbReference type="RefSeq" id="WP_016472251.1">
    <property type="nucleotide sequence ID" value="NZ_BNEJ01000020.1"/>
</dbReference>
<dbReference type="AlphaFoldDB" id="A0A6C1C4G5"/>
<sequence length="66" mass="7138">MRERAPEHPDPPTAHHISLTERGSFCSASCSCGWRGPARRARDRARADADTHLRDGTPQAGTAPGM</sequence>
<proteinExistence type="predicted"/>
<reference evidence="2 3" key="1">
    <citation type="submission" date="2018-10" db="EMBL/GenBank/DDBJ databases">
        <title>Isolation of pseudouridimycin from Streptomyces albus DSM 40763.</title>
        <authorList>
            <person name="Rosenqvist P."/>
            <person name="Metsae-Ketelae M."/>
            <person name="Virta P."/>
        </authorList>
    </citation>
    <scope>NUCLEOTIDE SEQUENCE [LARGE SCALE GENOMIC DNA]</scope>
    <source>
        <strain evidence="2 3">DSM 40763</strain>
    </source>
</reference>
<accession>A0A6C1C4G5</accession>
<dbReference type="GeneID" id="75182773"/>
<feature type="compositionally biased region" description="Basic and acidic residues" evidence="1">
    <location>
        <begin position="44"/>
        <end position="55"/>
    </location>
</feature>
<name>A0A6C1C4G5_9ACTN</name>
<feature type="region of interest" description="Disordered" evidence="1">
    <location>
        <begin position="34"/>
        <end position="66"/>
    </location>
</feature>
<gene>
    <name evidence="2" type="ORF">D8771_04425</name>
</gene>
<dbReference type="Proteomes" id="UP000298111">
    <property type="component" value="Unassembled WGS sequence"/>
</dbReference>